<evidence type="ECO:0000313" key="10">
    <source>
        <dbReference type="EMBL" id="MCS3917682.1"/>
    </source>
</evidence>
<dbReference type="Gene3D" id="3.30.565.10">
    <property type="entry name" value="Histidine kinase-like ATPase, C-terminal domain"/>
    <property type="match status" value="1"/>
</dbReference>
<dbReference type="EMBL" id="JANUCP010000001">
    <property type="protein sequence ID" value="MCS3917682.1"/>
    <property type="molecule type" value="Genomic_DNA"/>
</dbReference>
<dbReference type="InterPro" id="IPR004358">
    <property type="entry name" value="Sig_transdc_His_kin-like_C"/>
</dbReference>
<dbReference type="SMART" id="SM00387">
    <property type="entry name" value="HATPase_c"/>
    <property type="match status" value="1"/>
</dbReference>
<evidence type="ECO:0000256" key="8">
    <source>
        <dbReference type="ARBA" id="ARBA00023012"/>
    </source>
</evidence>
<feature type="domain" description="Histidine kinase" evidence="9">
    <location>
        <begin position="180"/>
        <end position="392"/>
    </location>
</feature>
<dbReference type="SMART" id="SM00388">
    <property type="entry name" value="HisKA"/>
    <property type="match status" value="1"/>
</dbReference>
<evidence type="ECO:0000256" key="6">
    <source>
        <dbReference type="ARBA" id="ARBA00022777"/>
    </source>
</evidence>
<keyword evidence="6 10" id="KW-0418">Kinase</keyword>
<dbReference type="InterPro" id="IPR036097">
    <property type="entry name" value="HisK_dim/P_sf"/>
</dbReference>
<keyword evidence="8" id="KW-0902">Two-component regulatory system</keyword>
<evidence type="ECO:0000256" key="2">
    <source>
        <dbReference type="ARBA" id="ARBA00012438"/>
    </source>
</evidence>
<dbReference type="InterPro" id="IPR003661">
    <property type="entry name" value="HisK_dim/P_dom"/>
</dbReference>
<dbReference type="Pfam" id="PF02518">
    <property type="entry name" value="HATPase_c"/>
    <property type="match status" value="1"/>
</dbReference>
<dbReference type="InterPro" id="IPR005467">
    <property type="entry name" value="His_kinase_dom"/>
</dbReference>
<evidence type="ECO:0000256" key="1">
    <source>
        <dbReference type="ARBA" id="ARBA00000085"/>
    </source>
</evidence>
<comment type="catalytic activity">
    <reaction evidence="1">
        <text>ATP + protein L-histidine = ADP + protein N-phospho-L-histidine.</text>
        <dbReference type="EC" id="2.7.13.3"/>
    </reaction>
</comment>
<dbReference type="Proteomes" id="UP001204798">
    <property type="component" value="Unassembled WGS sequence"/>
</dbReference>
<dbReference type="PROSITE" id="PS50109">
    <property type="entry name" value="HIS_KIN"/>
    <property type="match status" value="1"/>
</dbReference>
<comment type="caution">
    <text evidence="10">The sequence shown here is derived from an EMBL/GenBank/DDBJ whole genome shotgun (WGS) entry which is preliminary data.</text>
</comment>
<dbReference type="GO" id="GO:0016301">
    <property type="term" value="F:kinase activity"/>
    <property type="evidence" value="ECO:0007669"/>
    <property type="project" value="UniProtKB-KW"/>
</dbReference>
<dbReference type="CDD" id="cd00082">
    <property type="entry name" value="HisKA"/>
    <property type="match status" value="1"/>
</dbReference>
<proteinExistence type="predicted"/>
<dbReference type="EC" id="2.7.13.3" evidence="2"/>
<dbReference type="RefSeq" id="WP_259091999.1">
    <property type="nucleotide sequence ID" value="NZ_CP130454.1"/>
</dbReference>
<evidence type="ECO:0000259" key="9">
    <source>
        <dbReference type="PROSITE" id="PS50109"/>
    </source>
</evidence>
<dbReference type="Gene3D" id="1.10.287.130">
    <property type="match status" value="1"/>
</dbReference>
<protein>
    <recommendedName>
        <fullName evidence="2">histidine kinase</fullName>
        <ecNumber evidence="2">2.7.13.3</ecNumber>
    </recommendedName>
</protein>
<evidence type="ECO:0000313" key="11">
    <source>
        <dbReference type="Proteomes" id="UP001204798"/>
    </source>
</evidence>
<dbReference type="InterPro" id="IPR003594">
    <property type="entry name" value="HATPase_dom"/>
</dbReference>
<evidence type="ECO:0000256" key="4">
    <source>
        <dbReference type="ARBA" id="ARBA00022679"/>
    </source>
</evidence>
<organism evidence="10 11">
    <name type="scientific">Candidatus Fervidibacter sacchari</name>
    <dbReference type="NCBI Taxonomy" id="1448929"/>
    <lineage>
        <taxon>Bacteria</taxon>
        <taxon>Candidatus Fervidibacterota</taxon>
        <taxon>Candidatus Fervidibacter</taxon>
    </lineage>
</organism>
<reference evidence="10 11" key="1">
    <citation type="submission" date="2022-08" db="EMBL/GenBank/DDBJ databases">
        <title>Bacterial and archaeal communities from various locations to study Microbial Dark Matter (Phase II).</title>
        <authorList>
            <person name="Stepanauskas R."/>
        </authorList>
    </citation>
    <scope>NUCLEOTIDE SEQUENCE [LARGE SCALE GENOMIC DNA]</scope>
    <source>
        <strain evidence="10 11">PD1</strain>
    </source>
</reference>
<dbReference type="SUPFAM" id="SSF55874">
    <property type="entry name" value="ATPase domain of HSP90 chaperone/DNA topoisomerase II/histidine kinase"/>
    <property type="match status" value="1"/>
</dbReference>
<dbReference type="SUPFAM" id="SSF47384">
    <property type="entry name" value="Homodimeric domain of signal transducing histidine kinase"/>
    <property type="match status" value="1"/>
</dbReference>
<accession>A0ABT2EIC8</accession>
<evidence type="ECO:0000256" key="3">
    <source>
        <dbReference type="ARBA" id="ARBA00022553"/>
    </source>
</evidence>
<name>A0ABT2EIC8_9BACT</name>
<keyword evidence="7" id="KW-0067">ATP-binding</keyword>
<dbReference type="InterPro" id="IPR036890">
    <property type="entry name" value="HATPase_C_sf"/>
</dbReference>
<keyword evidence="4" id="KW-0808">Transferase</keyword>
<dbReference type="Pfam" id="PF00512">
    <property type="entry name" value="HisKA"/>
    <property type="match status" value="1"/>
</dbReference>
<keyword evidence="3" id="KW-0597">Phosphoprotein</keyword>
<dbReference type="PRINTS" id="PR00344">
    <property type="entry name" value="BCTRLSENSOR"/>
</dbReference>
<sequence>MATERRSTAQQGRDLSALRDAIALGRQNRFREALRALLDWLGAEGSGIYRLRESSQEASGEGEQRKWEVAVNLEIGDWEPGIPDNRTTYRVQMGQRVLWVAKIPPETDQPTYLFVAAFSGESAEPDEVAIQISAELVASWVFGKEKGTADHGMAIGQQGEGWEHLARSFRVATLGELAAGIAHEINNPLQVIMGNAELVLDTEDLKERTKEKLTDILQAAEQIRKIAHSIIHFADARRAEEKELLDFNKVVQEAAQLVSYSLVRDGIQVYLELSPVPPIWGRRGDLEEVVVQLVRNAGEAIVESGKGGKVIVRTGVRGNWARLEVEDDGPGVPAELRDRIFDPFVTTKAARGGTGLGLAIVQNLITAHNGRIWLEDSPSGGAKFIVELPLWQIGDKGENREEGE</sequence>
<evidence type="ECO:0000256" key="5">
    <source>
        <dbReference type="ARBA" id="ARBA00022741"/>
    </source>
</evidence>
<dbReference type="PANTHER" id="PTHR43065:SF10">
    <property type="entry name" value="PEROXIDE STRESS-ACTIVATED HISTIDINE KINASE MAK3"/>
    <property type="match status" value="1"/>
</dbReference>
<dbReference type="PANTHER" id="PTHR43065">
    <property type="entry name" value="SENSOR HISTIDINE KINASE"/>
    <property type="match status" value="1"/>
</dbReference>
<keyword evidence="11" id="KW-1185">Reference proteome</keyword>
<keyword evidence="5" id="KW-0547">Nucleotide-binding</keyword>
<gene>
    <name evidence="10" type="ORF">M2350_000079</name>
</gene>
<evidence type="ECO:0000256" key="7">
    <source>
        <dbReference type="ARBA" id="ARBA00022840"/>
    </source>
</evidence>